<keyword evidence="2" id="KW-1185">Reference proteome</keyword>
<protein>
    <submittedName>
        <fullName evidence="1">Uncharacterized protein</fullName>
    </submittedName>
</protein>
<gene>
    <name evidence="1" type="ORF">SAMN05443287_103269</name>
</gene>
<evidence type="ECO:0000313" key="1">
    <source>
        <dbReference type="EMBL" id="SEJ18849.1"/>
    </source>
</evidence>
<dbReference type="Proteomes" id="UP000198707">
    <property type="component" value="Unassembled WGS sequence"/>
</dbReference>
<sequence length="90" mass="9932">MRFLIVRTDIRAAAETDITAAWAGGRRLRDETTRPEARRQVVHAEDRDAALLLARAIATVGAVRSGKQRVKVLPLDRPWHQRGQPGGPGT</sequence>
<proteinExistence type="predicted"/>
<name>A0A1H6WP95_9ACTN</name>
<dbReference type="OrthoDB" id="3401456at2"/>
<dbReference type="EMBL" id="FNYV01000003">
    <property type="protein sequence ID" value="SEJ18849.1"/>
    <property type="molecule type" value="Genomic_DNA"/>
</dbReference>
<reference evidence="2" key="1">
    <citation type="submission" date="2016-10" db="EMBL/GenBank/DDBJ databases">
        <authorList>
            <person name="Varghese N."/>
            <person name="Submissions S."/>
        </authorList>
    </citation>
    <scope>NUCLEOTIDE SEQUENCE [LARGE SCALE GENOMIC DNA]</scope>
    <source>
        <strain evidence="2">CGMCC 4.7038</strain>
    </source>
</reference>
<dbReference type="RefSeq" id="WP_092379214.1">
    <property type="nucleotide sequence ID" value="NZ_BOPI01000044.1"/>
</dbReference>
<evidence type="ECO:0000313" key="2">
    <source>
        <dbReference type="Proteomes" id="UP000198707"/>
    </source>
</evidence>
<organism evidence="1 2">
    <name type="scientific">Micromonospora phaseoli</name>
    <dbReference type="NCBI Taxonomy" id="1144548"/>
    <lineage>
        <taxon>Bacteria</taxon>
        <taxon>Bacillati</taxon>
        <taxon>Actinomycetota</taxon>
        <taxon>Actinomycetes</taxon>
        <taxon>Micromonosporales</taxon>
        <taxon>Micromonosporaceae</taxon>
        <taxon>Micromonospora</taxon>
    </lineage>
</organism>
<dbReference type="AlphaFoldDB" id="A0A1H6WP95"/>
<accession>A0A1H6WP95</accession>